<reference evidence="9" key="1">
    <citation type="submission" date="2022-11" db="EMBL/GenBank/DDBJ databases">
        <title>Centuries of genome instability and evolution in soft-shell clam transmissible cancer (bioRxiv).</title>
        <authorList>
            <person name="Hart S.F.M."/>
            <person name="Yonemitsu M.A."/>
            <person name="Giersch R.M."/>
            <person name="Beal B.F."/>
            <person name="Arriagada G."/>
            <person name="Davis B.W."/>
            <person name="Ostrander E.A."/>
            <person name="Goff S.P."/>
            <person name="Metzger M.J."/>
        </authorList>
    </citation>
    <scope>NUCLEOTIDE SEQUENCE</scope>
    <source>
        <strain evidence="9">MELC-2E11</strain>
        <tissue evidence="9">Siphon/mantle</tissue>
    </source>
</reference>
<dbReference type="InterPro" id="IPR032801">
    <property type="entry name" value="PXL2A/B/C"/>
</dbReference>
<dbReference type="Proteomes" id="UP001164746">
    <property type="component" value="Chromosome 2"/>
</dbReference>
<evidence type="ECO:0000313" key="9">
    <source>
        <dbReference type="EMBL" id="WAQ97016.1"/>
    </source>
</evidence>
<dbReference type="PANTHER" id="PTHR28630:SF31">
    <property type="entry name" value="PEROXIREDOXIN-LIKE 2A"/>
    <property type="match status" value="1"/>
</dbReference>
<dbReference type="PANTHER" id="PTHR28630">
    <property type="match status" value="1"/>
</dbReference>
<protein>
    <recommendedName>
        <fullName evidence="5">Peroxiredoxin-like 2A</fullName>
    </recommendedName>
    <alternativeName>
        <fullName evidence="7">Peroxiredoxin-like 2 activated in M-CSF stimulated monocytes</fullName>
    </alternativeName>
    <alternativeName>
        <fullName evidence="6">Redox-regulatory protein FAM213A</fullName>
    </alternativeName>
</protein>
<organism evidence="9 10">
    <name type="scientific">Mya arenaria</name>
    <name type="common">Soft-shell clam</name>
    <dbReference type="NCBI Taxonomy" id="6604"/>
    <lineage>
        <taxon>Eukaryota</taxon>
        <taxon>Metazoa</taxon>
        <taxon>Spiralia</taxon>
        <taxon>Lophotrochozoa</taxon>
        <taxon>Mollusca</taxon>
        <taxon>Bivalvia</taxon>
        <taxon>Autobranchia</taxon>
        <taxon>Heteroconchia</taxon>
        <taxon>Euheterodonta</taxon>
        <taxon>Imparidentia</taxon>
        <taxon>Neoheterodontei</taxon>
        <taxon>Myida</taxon>
        <taxon>Myoidea</taxon>
        <taxon>Myidae</taxon>
        <taxon>Mya</taxon>
    </lineage>
</organism>
<comment type="subcellular location">
    <subcellularLocation>
        <location evidence="1">Cytoplasm</location>
    </subcellularLocation>
</comment>
<evidence type="ECO:0000313" key="8">
    <source>
        <dbReference type="EMBL" id="WAQ96974.1"/>
    </source>
</evidence>
<evidence type="ECO:0000256" key="2">
    <source>
        <dbReference type="ARBA" id="ARBA00022490"/>
    </source>
</evidence>
<keyword evidence="2" id="KW-0963">Cytoplasm</keyword>
<evidence type="ECO:0000256" key="4">
    <source>
        <dbReference type="ARBA" id="ARBA00023787"/>
    </source>
</evidence>
<proteinExistence type="inferred from homology"/>
<sequence length="201" mass="22120">MGLPKLFMGLAAVGAGASIICNLAATMVTKPQAASLQYLAESKLQSLDEQKRNFSASELWSNRGAVIMAEAEGLSSLLPEMEARGVRLHAVVHEAFGADDFKPFIKGDVYLDLERRFYGPHERWMNIPGIFNYESLWQVFSIWQKGVPGNLKGEGRLLGAVFVVGPGDQGVLFQHNEMKIGDIANLDMVREAIQRSNLPKS</sequence>
<keyword evidence="10" id="KW-1185">Reference proteome</keyword>
<dbReference type="EMBL" id="CP111013">
    <property type="protein sequence ID" value="WAQ97016.1"/>
    <property type="molecule type" value="Genomic_DNA"/>
</dbReference>
<evidence type="ECO:0000256" key="3">
    <source>
        <dbReference type="ARBA" id="ARBA00023284"/>
    </source>
</evidence>
<comment type="similarity">
    <text evidence="4">Belongs to the peroxiredoxin-like PRXL2 family. PRXL2A subfamily.</text>
</comment>
<evidence type="ECO:0000256" key="1">
    <source>
        <dbReference type="ARBA" id="ARBA00004496"/>
    </source>
</evidence>
<accession>A0ABY7DJ82</accession>
<evidence type="ECO:0000256" key="6">
    <source>
        <dbReference type="ARBA" id="ARBA00032058"/>
    </source>
</evidence>
<gene>
    <name evidence="8" type="ORF">MAR_029664</name>
    <name evidence="9" type="ORF">MAR_029706</name>
</gene>
<evidence type="ECO:0000313" key="10">
    <source>
        <dbReference type="Proteomes" id="UP001164746"/>
    </source>
</evidence>
<evidence type="ECO:0000256" key="7">
    <source>
        <dbReference type="ARBA" id="ARBA00032129"/>
    </source>
</evidence>
<name>A0ABY7DJ82_MYAAR</name>
<dbReference type="Pfam" id="PF13911">
    <property type="entry name" value="AhpC-TSA_2"/>
    <property type="match status" value="1"/>
</dbReference>
<dbReference type="EMBL" id="CP111013">
    <property type="protein sequence ID" value="WAQ96974.1"/>
    <property type="molecule type" value="Genomic_DNA"/>
</dbReference>
<keyword evidence="3" id="KW-0676">Redox-active center</keyword>
<evidence type="ECO:0000256" key="5">
    <source>
        <dbReference type="ARBA" id="ARBA00023849"/>
    </source>
</evidence>